<dbReference type="GO" id="GO:0005507">
    <property type="term" value="F:copper ion binding"/>
    <property type="evidence" value="ECO:0007669"/>
    <property type="project" value="InterPro"/>
</dbReference>
<reference evidence="19 20" key="1">
    <citation type="submission" date="2017-08" db="EMBL/GenBank/DDBJ databases">
        <title>Infants hospitalized years apart are colonized by the same room-sourced microbial strains.</title>
        <authorList>
            <person name="Brooks B."/>
            <person name="Olm M.R."/>
            <person name="Firek B.A."/>
            <person name="Baker R."/>
            <person name="Thomas B.C."/>
            <person name="Morowitz M.J."/>
            <person name="Banfield J.F."/>
        </authorList>
    </citation>
    <scope>NUCLEOTIDE SEQUENCE [LARGE SCALE GENOMIC DNA]</scope>
    <source>
        <strain evidence="19">S2_005_002_R2_29</strain>
    </source>
</reference>
<dbReference type="PANTHER" id="PTHR22888">
    <property type="entry name" value="CYTOCHROME C OXIDASE, SUBUNIT II"/>
    <property type="match status" value="1"/>
</dbReference>
<evidence type="ECO:0000256" key="12">
    <source>
        <dbReference type="ARBA" id="ARBA00024688"/>
    </source>
</evidence>
<dbReference type="PROSITE" id="PS50999">
    <property type="entry name" value="COX2_TM"/>
    <property type="match status" value="1"/>
</dbReference>
<dbReference type="InterPro" id="IPR011759">
    <property type="entry name" value="Cyt_c_oxidase_su2_TM_dom"/>
</dbReference>
<dbReference type="InterPro" id="IPR001505">
    <property type="entry name" value="Copper_CuA"/>
</dbReference>
<comment type="similarity">
    <text evidence="2 13">Belongs to the cytochrome c oxidase subunit 2 family.</text>
</comment>
<keyword evidence="8 13" id="KW-0249">Electron transport</keyword>
<feature type="signal peptide" evidence="16">
    <location>
        <begin position="1"/>
        <end position="23"/>
    </location>
</feature>
<evidence type="ECO:0000256" key="16">
    <source>
        <dbReference type="SAM" id="SignalP"/>
    </source>
</evidence>
<dbReference type="InterPro" id="IPR014222">
    <property type="entry name" value="Cyt_c_oxidase_su2"/>
</dbReference>
<dbReference type="GO" id="GO:0005886">
    <property type="term" value="C:plasma membrane"/>
    <property type="evidence" value="ECO:0007669"/>
    <property type="project" value="UniProtKB-SubCell"/>
</dbReference>
<comment type="subcellular location">
    <subcellularLocation>
        <location evidence="13">Cell membrane</location>
        <topology evidence="13">Multi-pass membrane protein</topology>
    </subcellularLocation>
    <subcellularLocation>
        <location evidence="1">Membrane</location>
        <topology evidence="1">Multi-pass membrane protein</topology>
    </subcellularLocation>
</comment>
<dbReference type="PROSITE" id="PS50857">
    <property type="entry name" value="COX2_CUA"/>
    <property type="match status" value="1"/>
</dbReference>
<dbReference type="SUPFAM" id="SSF81464">
    <property type="entry name" value="Cytochrome c oxidase subunit II-like, transmembrane region"/>
    <property type="match status" value="1"/>
</dbReference>
<evidence type="ECO:0000256" key="2">
    <source>
        <dbReference type="ARBA" id="ARBA00007866"/>
    </source>
</evidence>
<organism evidence="19 20">
    <name type="scientific">Micavibrio aeruginosavorus</name>
    <dbReference type="NCBI Taxonomy" id="349221"/>
    <lineage>
        <taxon>Bacteria</taxon>
        <taxon>Pseudomonadati</taxon>
        <taxon>Bdellovibrionota</taxon>
        <taxon>Bdellovibrionia</taxon>
        <taxon>Bdellovibrionales</taxon>
        <taxon>Pseudobdellovibrionaceae</taxon>
        <taxon>Micavibrio</taxon>
    </lineage>
</organism>
<feature type="transmembrane region" description="Helical" evidence="15">
    <location>
        <begin position="51"/>
        <end position="72"/>
    </location>
</feature>
<feature type="chain" id="PRO_5016159827" description="Cytochrome c oxidase subunit 2" evidence="16">
    <location>
        <begin position="24"/>
        <end position="312"/>
    </location>
</feature>
<dbReference type="PROSITE" id="PS00078">
    <property type="entry name" value="COX2"/>
    <property type="match status" value="1"/>
</dbReference>
<keyword evidence="11 15" id="KW-0472">Membrane</keyword>
<dbReference type="InterPro" id="IPR036257">
    <property type="entry name" value="Cyt_c_oxidase_su2_TM_sf"/>
</dbReference>
<accession>A0A2W5NC02</accession>
<evidence type="ECO:0000256" key="5">
    <source>
        <dbReference type="ARBA" id="ARBA00022692"/>
    </source>
</evidence>
<evidence type="ECO:0000256" key="4">
    <source>
        <dbReference type="ARBA" id="ARBA00022660"/>
    </source>
</evidence>
<evidence type="ECO:0000256" key="9">
    <source>
        <dbReference type="ARBA" id="ARBA00022989"/>
    </source>
</evidence>
<evidence type="ECO:0000313" key="19">
    <source>
        <dbReference type="EMBL" id="PZQ48265.1"/>
    </source>
</evidence>
<comment type="catalytic activity">
    <reaction evidence="14">
        <text>4 Fe(II)-[cytochrome c] + O2 + 8 H(+)(in) = 4 Fe(III)-[cytochrome c] + 2 H2O + 4 H(+)(out)</text>
        <dbReference type="Rhea" id="RHEA:11436"/>
        <dbReference type="Rhea" id="RHEA-COMP:10350"/>
        <dbReference type="Rhea" id="RHEA-COMP:14399"/>
        <dbReference type="ChEBI" id="CHEBI:15377"/>
        <dbReference type="ChEBI" id="CHEBI:15378"/>
        <dbReference type="ChEBI" id="CHEBI:15379"/>
        <dbReference type="ChEBI" id="CHEBI:29033"/>
        <dbReference type="ChEBI" id="CHEBI:29034"/>
        <dbReference type="EC" id="7.1.1.9"/>
    </reaction>
</comment>
<evidence type="ECO:0000256" key="15">
    <source>
        <dbReference type="SAM" id="Phobius"/>
    </source>
</evidence>
<proteinExistence type="inferred from homology"/>
<evidence type="ECO:0000313" key="20">
    <source>
        <dbReference type="Proteomes" id="UP000249417"/>
    </source>
</evidence>
<evidence type="ECO:0000256" key="7">
    <source>
        <dbReference type="ARBA" id="ARBA00022967"/>
    </source>
</evidence>
<dbReference type="EMBL" id="QFQB01000006">
    <property type="protein sequence ID" value="PZQ48265.1"/>
    <property type="molecule type" value="Genomic_DNA"/>
</dbReference>
<dbReference type="InterPro" id="IPR002429">
    <property type="entry name" value="CcO_II-like_C"/>
</dbReference>
<dbReference type="InterPro" id="IPR008972">
    <property type="entry name" value="Cupredoxin"/>
</dbReference>
<dbReference type="GO" id="GO:0042773">
    <property type="term" value="P:ATP synthesis coupled electron transport"/>
    <property type="evidence" value="ECO:0007669"/>
    <property type="project" value="TreeGrafter"/>
</dbReference>
<keyword evidence="16" id="KW-0732">Signal</keyword>
<keyword evidence="3 13" id="KW-0813">Transport</keyword>
<dbReference type="PANTHER" id="PTHR22888:SF9">
    <property type="entry name" value="CYTOCHROME C OXIDASE SUBUNIT 2"/>
    <property type="match status" value="1"/>
</dbReference>
<evidence type="ECO:0000256" key="11">
    <source>
        <dbReference type="ARBA" id="ARBA00023136"/>
    </source>
</evidence>
<feature type="transmembrane region" description="Helical" evidence="15">
    <location>
        <begin position="93"/>
        <end position="117"/>
    </location>
</feature>
<keyword evidence="6 14" id="KW-0479">Metal-binding</keyword>
<evidence type="ECO:0000256" key="13">
    <source>
        <dbReference type="RuleBase" id="RU000456"/>
    </source>
</evidence>
<evidence type="ECO:0000256" key="8">
    <source>
        <dbReference type="ARBA" id="ARBA00022982"/>
    </source>
</evidence>
<feature type="domain" description="Cytochrome oxidase subunit II copper A binding" evidence="17">
    <location>
        <begin position="122"/>
        <end position="275"/>
    </location>
</feature>
<sequence length="312" mass="34858">MTRFMTYVLAAITFLATAFPALAFEPKPGLIGLQEAASQSMVRLHHFHDNILLVIITGIVIFVFLLLVWVVLRYNAKVNPVPSKTTHNVLLEVLWTAAPIIILILIAVPSYKLLFYLDRTPAPDMTLKISGYQWGWTYTYPEHEGLEFNADIIRAEKNADGTPTAPEADIAEIDKYIPDGKGRRLLETYNPVVIPVEKNIQILTTATDVIHSWTIPAFGVKKDAVPGRTNEAWFRASAPGIYYGQCSEICGIDHSAMPISIYAVTTEEYDNWVKCVLGDEKSADFPSRACVQKLGFDKYRNQQKGHSVAKAE</sequence>
<dbReference type="SUPFAM" id="SSF49503">
    <property type="entry name" value="Cupredoxins"/>
    <property type="match status" value="1"/>
</dbReference>
<evidence type="ECO:0000256" key="6">
    <source>
        <dbReference type="ARBA" id="ARBA00022723"/>
    </source>
</evidence>
<dbReference type="AlphaFoldDB" id="A0A2W5NC02"/>
<dbReference type="PRINTS" id="PR01166">
    <property type="entry name" value="CYCOXIDASEII"/>
</dbReference>
<name>A0A2W5NC02_9BACT</name>
<dbReference type="Pfam" id="PF00116">
    <property type="entry name" value="COX2"/>
    <property type="match status" value="1"/>
</dbReference>
<keyword evidence="4 13" id="KW-0679">Respiratory chain</keyword>
<dbReference type="EC" id="7.1.1.9" evidence="14"/>
<dbReference type="Proteomes" id="UP000249417">
    <property type="component" value="Unassembled WGS sequence"/>
</dbReference>
<dbReference type="GO" id="GO:0016491">
    <property type="term" value="F:oxidoreductase activity"/>
    <property type="evidence" value="ECO:0007669"/>
    <property type="project" value="InterPro"/>
</dbReference>
<dbReference type="GO" id="GO:0004129">
    <property type="term" value="F:cytochrome-c oxidase activity"/>
    <property type="evidence" value="ECO:0007669"/>
    <property type="project" value="UniProtKB-EC"/>
</dbReference>
<evidence type="ECO:0000256" key="1">
    <source>
        <dbReference type="ARBA" id="ARBA00004141"/>
    </source>
</evidence>
<evidence type="ECO:0000259" key="17">
    <source>
        <dbReference type="PROSITE" id="PS50857"/>
    </source>
</evidence>
<keyword evidence="9 15" id="KW-1133">Transmembrane helix</keyword>
<feature type="domain" description="Cytochrome oxidase subunit II transmembrane region profile" evidence="18">
    <location>
        <begin position="25"/>
        <end position="121"/>
    </location>
</feature>
<dbReference type="NCBIfam" id="TIGR02866">
    <property type="entry name" value="CoxB"/>
    <property type="match status" value="1"/>
</dbReference>
<evidence type="ECO:0000256" key="3">
    <source>
        <dbReference type="ARBA" id="ARBA00022448"/>
    </source>
</evidence>
<dbReference type="InterPro" id="IPR045187">
    <property type="entry name" value="CcO_II"/>
</dbReference>
<comment type="caution">
    <text evidence="19">The sequence shown here is derived from an EMBL/GenBank/DDBJ whole genome shotgun (WGS) entry which is preliminary data.</text>
</comment>
<dbReference type="Gene3D" id="2.60.40.420">
    <property type="entry name" value="Cupredoxins - blue copper proteins"/>
    <property type="match status" value="1"/>
</dbReference>
<dbReference type="Gene3D" id="1.10.287.90">
    <property type="match status" value="1"/>
</dbReference>
<protein>
    <recommendedName>
        <fullName evidence="14">Cytochrome c oxidase subunit 2</fullName>
        <ecNumber evidence="14">7.1.1.9</ecNumber>
    </recommendedName>
</protein>
<keyword evidence="10 14" id="KW-0186">Copper</keyword>
<evidence type="ECO:0000256" key="10">
    <source>
        <dbReference type="ARBA" id="ARBA00023008"/>
    </source>
</evidence>
<keyword evidence="7" id="KW-1278">Translocase</keyword>
<comment type="function">
    <text evidence="12 14">Subunits I and II form the functional core of the enzyme complex. Electrons originating in cytochrome c are transferred via heme a and Cu(A) to the binuclear center formed by heme a3 and Cu(B).</text>
</comment>
<evidence type="ECO:0000259" key="18">
    <source>
        <dbReference type="PROSITE" id="PS50999"/>
    </source>
</evidence>
<keyword evidence="5 13" id="KW-0812">Transmembrane</keyword>
<dbReference type="Pfam" id="PF02790">
    <property type="entry name" value="COX2_TM"/>
    <property type="match status" value="1"/>
</dbReference>
<evidence type="ECO:0000256" key="14">
    <source>
        <dbReference type="RuleBase" id="RU004024"/>
    </source>
</evidence>
<comment type="cofactor">
    <cofactor evidence="14">
        <name>Cu cation</name>
        <dbReference type="ChEBI" id="CHEBI:23378"/>
    </cofactor>
    <text evidence="14">Binds a copper A center.</text>
</comment>
<gene>
    <name evidence="19" type="primary">coxB</name>
    <name evidence="19" type="ORF">DI551_01900</name>
</gene>